<dbReference type="Pfam" id="PF02902">
    <property type="entry name" value="Peptidase_C48"/>
    <property type="match status" value="1"/>
</dbReference>
<organism evidence="4">
    <name type="scientific">viral metagenome</name>
    <dbReference type="NCBI Taxonomy" id="1070528"/>
    <lineage>
        <taxon>unclassified sequences</taxon>
        <taxon>metagenomes</taxon>
        <taxon>organismal metagenomes</taxon>
    </lineage>
</organism>
<accession>A0A6C0BKT3</accession>
<keyword evidence="1" id="KW-0645">Protease</keyword>
<dbReference type="GO" id="GO:0008234">
    <property type="term" value="F:cysteine-type peptidase activity"/>
    <property type="evidence" value="ECO:0007669"/>
    <property type="project" value="InterPro"/>
</dbReference>
<name>A0A6C0BKT3_9ZZZZ</name>
<protein>
    <recommendedName>
        <fullName evidence="3">Ubiquitin-like protease family profile domain-containing protein</fullName>
    </recommendedName>
</protein>
<evidence type="ECO:0000256" key="2">
    <source>
        <dbReference type="ARBA" id="ARBA00022801"/>
    </source>
</evidence>
<dbReference type="InterPro" id="IPR003653">
    <property type="entry name" value="Peptidase_C48_C"/>
</dbReference>
<dbReference type="Gene3D" id="3.40.395.10">
    <property type="entry name" value="Adenoviral Proteinase, Chain A"/>
    <property type="match status" value="1"/>
</dbReference>
<dbReference type="SUPFAM" id="SSF54001">
    <property type="entry name" value="Cysteine proteinases"/>
    <property type="match status" value="1"/>
</dbReference>
<dbReference type="AlphaFoldDB" id="A0A6C0BKT3"/>
<evidence type="ECO:0000256" key="1">
    <source>
        <dbReference type="ARBA" id="ARBA00022670"/>
    </source>
</evidence>
<dbReference type="InterPro" id="IPR038765">
    <property type="entry name" value="Papain-like_cys_pep_sf"/>
</dbReference>
<sequence>MPYHRRISIRVPDGTFCAPGNQQIGGTCFDRNGLLRLIQKYNTKYPDRAIHYTSKTPNRVLWSAFRDGLASVCGDNEWCWLDQDFLKYDSEIQRYYRPPRPNTSHKWLSTTDIDAVLKQYETQYHNFVFMGAVPLDFDEVIDEYRNMKICPMYQGQQITQFGFVFNLDTHQKKGSHWVSMFMNLDGPDKFIGFFDSYGHPPPPQIRNLIIRLKQQVKDCLGLQIHYKCNTVQHQHKNTECGVYSLYFIYQCLQHHTFEDITEAIILDDDVNRFREFFFRPTIHYRG</sequence>
<dbReference type="EMBL" id="MN739178">
    <property type="protein sequence ID" value="QHS92361.1"/>
    <property type="molecule type" value="Genomic_DNA"/>
</dbReference>
<keyword evidence="2" id="KW-0378">Hydrolase</keyword>
<reference evidence="4" key="1">
    <citation type="journal article" date="2020" name="Nature">
        <title>Giant virus diversity and host interactions through global metagenomics.</title>
        <authorList>
            <person name="Schulz F."/>
            <person name="Roux S."/>
            <person name="Paez-Espino D."/>
            <person name="Jungbluth S."/>
            <person name="Walsh D.A."/>
            <person name="Denef V.J."/>
            <person name="McMahon K.D."/>
            <person name="Konstantinidis K.T."/>
            <person name="Eloe-Fadrosh E.A."/>
            <person name="Kyrpides N.C."/>
            <person name="Woyke T."/>
        </authorList>
    </citation>
    <scope>NUCLEOTIDE SEQUENCE</scope>
    <source>
        <strain evidence="4">GVMAG-M-3300014204-73</strain>
    </source>
</reference>
<proteinExistence type="predicted"/>
<dbReference type="GO" id="GO:0006508">
    <property type="term" value="P:proteolysis"/>
    <property type="evidence" value="ECO:0007669"/>
    <property type="project" value="UniProtKB-KW"/>
</dbReference>
<evidence type="ECO:0000313" key="4">
    <source>
        <dbReference type="EMBL" id="QHS92361.1"/>
    </source>
</evidence>
<feature type="domain" description="Ubiquitin-like protease family profile" evidence="3">
    <location>
        <begin position="173"/>
        <end position="277"/>
    </location>
</feature>
<evidence type="ECO:0000259" key="3">
    <source>
        <dbReference type="Pfam" id="PF02902"/>
    </source>
</evidence>